<evidence type="ECO:0000313" key="1">
    <source>
        <dbReference type="EMBL" id="XDV61004.1"/>
    </source>
</evidence>
<dbReference type="RefSeq" id="WP_369726345.1">
    <property type="nucleotide sequence ID" value="NZ_CP165734.1"/>
</dbReference>
<gene>
    <name evidence="1" type="ORF">AB8Z38_18130</name>
</gene>
<dbReference type="InterPro" id="IPR036926">
    <property type="entry name" value="Thymidate_synth/dCMP_Mease_sf"/>
</dbReference>
<dbReference type="Gene3D" id="3.30.572.10">
    <property type="entry name" value="Thymidylate synthase/dCMP hydroxymethylase domain"/>
    <property type="match status" value="1"/>
</dbReference>
<proteinExistence type="predicted"/>
<name>A0AB39XU48_9BRAD</name>
<dbReference type="EMBL" id="CP165734">
    <property type="protein sequence ID" value="XDV61004.1"/>
    <property type="molecule type" value="Genomic_DNA"/>
</dbReference>
<accession>A0AB39XU48</accession>
<organism evidence="1">
    <name type="scientific">Bradyrhizobium sp. LLZ17</name>
    <dbReference type="NCBI Taxonomy" id="3239388"/>
    <lineage>
        <taxon>Bacteria</taxon>
        <taxon>Pseudomonadati</taxon>
        <taxon>Pseudomonadota</taxon>
        <taxon>Alphaproteobacteria</taxon>
        <taxon>Hyphomicrobiales</taxon>
        <taxon>Nitrobacteraceae</taxon>
        <taxon>Bradyrhizobium</taxon>
    </lineage>
</organism>
<evidence type="ECO:0008006" key="2">
    <source>
        <dbReference type="Google" id="ProtNLM"/>
    </source>
</evidence>
<sequence length="287" mass="31755">MYMPIPSQQSNAQAWIAAAAAVQDAGGEAHNVIIDIADPISIAPVDHAILTTVDTFLREHHAYSISSIANTIFPQSLLDRHGPDGLYAAYGELFPRMKQMTRDWGRYFDRMTVWKKINGKDVKLINPLDDLVRFMKTQIASDRTYRNAYEMTIYDPARDAGKVSNRQCLSFLSFKLTDDNTLLLTAMYRNHMYVARSLGNFIGLGRLQAFVAAQADATLGSLTCVSTHAEIDAGKKDHDGVVQGWTLSEANALIRQCRNLFNDRPSQAAVNSTAIAQIGAPAHPDRP</sequence>
<reference evidence="1" key="1">
    <citation type="submission" date="2024-08" db="EMBL/GenBank/DDBJ databases">
        <authorList>
            <person name="Chaddad Z."/>
            <person name="Lamrabet M."/>
            <person name="Bouhnik O."/>
            <person name="Alami S."/>
            <person name="Wipf D."/>
            <person name="Courty P.E."/>
            <person name="Missbah El Idrissi M."/>
        </authorList>
    </citation>
    <scope>NUCLEOTIDE SEQUENCE</scope>
    <source>
        <strain evidence="1">LLZ17</strain>
    </source>
</reference>
<dbReference type="AlphaFoldDB" id="A0AB39XU48"/>
<protein>
    <recommendedName>
        <fullName evidence="2">Thymidylate synthase</fullName>
    </recommendedName>
</protein>